<dbReference type="Proteomes" id="UP001159370">
    <property type="component" value="Unassembled WGS sequence"/>
</dbReference>
<evidence type="ECO:0000313" key="1">
    <source>
        <dbReference type="EMBL" id="MDH6063197.1"/>
    </source>
</evidence>
<dbReference type="AlphaFoldDB" id="A0AA43GXV0"/>
<organism evidence="1 2">
    <name type="scientific">Umezakia ovalisporum FSS-62</name>
    <dbReference type="NCBI Taxonomy" id="2971776"/>
    <lineage>
        <taxon>Bacteria</taxon>
        <taxon>Bacillati</taxon>
        <taxon>Cyanobacteriota</taxon>
        <taxon>Cyanophyceae</taxon>
        <taxon>Nostocales</taxon>
        <taxon>Nodulariaceae</taxon>
        <taxon>Umezakia</taxon>
    </lineage>
</organism>
<evidence type="ECO:0000313" key="2">
    <source>
        <dbReference type="Proteomes" id="UP001159370"/>
    </source>
</evidence>
<dbReference type="RefSeq" id="WP_280656416.1">
    <property type="nucleotide sequence ID" value="NZ_JANQDL010000039.1"/>
</dbReference>
<sequence length="370" mass="41758">MQLLDSLQTQLTTIPEPLQTSIQDIIHKIEIVSYHCIKHPNYKTVELTEQAISRFQKLPSDLQKKYLGVQLRSFLYGVYYNHSLKENLSSDQESTNVALNPNLENNSFLGVDIGFYDRLHQNNRGEGYWSNDWLVVKEETDGALAVHKGGLTVHIDRHIHLPPQDNAVNVGNVVAIKLPKNVVQNGFYMAVGNAAAHGDQQIVRIYFNLSPDGAVAVMDGLTTQLNAVPIAFTFKALYNPSDYGRCDSAVLYFDKHNYEAVRPVIERVYTENKSHFGQSVPLFTKLLAPGLALAEEPNSKFTERESFGMNRCQIIANALLDAWQQHNDTPAGRLESILKHFSMLEIELQRPYLNPQSEDIFTPLHLANLD</sequence>
<gene>
    <name evidence="1" type="ORF">NWP23_05235</name>
</gene>
<dbReference type="Pfam" id="PF17914">
    <property type="entry name" value="HopA1"/>
    <property type="match status" value="1"/>
</dbReference>
<comment type="caution">
    <text evidence="1">The sequence shown here is derived from an EMBL/GenBank/DDBJ whole genome shotgun (WGS) entry which is preliminary data.</text>
</comment>
<reference evidence="1 2" key="1">
    <citation type="journal article" date="2023" name="J. Phycol.">
        <title>Chrysosporum ovalisporum is synonymous with the true-branching cyanobacterium Umezakia natans (Nostocales/Aphanizomenonaceae).</title>
        <authorList>
            <person name="McGregor G.B."/>
            <person name="Sendall B.C."/>
            <person name="Niiyama Y."/>
            <person name="Tuji A."/>
            <person name="Willis A."/>
        </authorList>
    </citation>
    <scope>NUCLEOTIDE SEQUENCE [LARGE SCALE GENOMIC DNA]</scope>
    <source>
        <strain evidence="1 2">FSS-62</strain>
    </source>
</reference>
<proteinExistence type="predicted"/>
<dbReference type="InterPro" id="IPR040871">
    <property type="entry name" value="HopA1"/>
</dbReference>
<name>A0AA43GXV0_9CYAN</name>
<protein>
    <submittedName>
        <fullName evidence="1">T3SS effector HopA1 family protein</fullName>
    </submittedName>
</protein>
<accession>A0AA43GXV0</accession>
<dbReference type="EMBL" id="JANQDL010000039">
    <property type="protein sequence ID" value="MDH6063197.1"/>
    <property type="molecule type" value="Genomic_DNA"/>
</dbReference>